<gene>
    <name evidence="12" type="primary">env</name>
</gene>
<dbReference type="Gene3D" id="2.170.40.20">
    <property type="entry name" value="Human immunodeficiency virus 1, Gp160, envelope glycoprotein"/>
    <property type="match status" value="1"/>
</dbReference>
<dbReference type="GO" id="GO:0019062">
    <property type="term" value="P:virion attachment to host cell"/>
    <property type="evidence" value="ECO:0007669"/>
    <property type="project" value="UniProtKB-KW"/>
</dbReference>
<evidence type="ECO:0000256" key="10">
    <source>
        <dbReference type="ARBA" id="ARBA00023296"/>
    </source>
</evidence>
<evidence type="ECO:0000313" key="12">
    <source>
        <dbReference type="EMBL" id="AAX55821.1"/>
    </source>
</evidence>
<dbReference type="GO" id="GO:0019031">
    <property type="term" value="C:viral envelope"/>
    <property type="evidence" value="ECO:0007669"/>
    <property type="project" value="UniProtKB-KW"/>
</dbReference>
<protein>
    <submittedName>
        <fullName evidence="12">Envelope glycoprotein</fullName>
    </submittedName>
</protein>
<feature type="domain" description="Human immunodeficiency virus 1 envelope glycoprotein Gp120" evidence="11">
    <location>
        <begin position="31"/>
        <end position="135"/>
    </location>
</feature>
<keyword evidence="8" id="KW-1015">Disulfide bond</keyword>
<dbReference type="GO" id="GO:0055036">
    <property type="term" value="C:virion membrane"/>
    <property type="evidence" value="ECO:0007669"/>
    <property type="project" value="UniProtKB-SubCell"/>
</dbReference>
<keyword evidence="5" id="KW-1161">Viral attachment to host cell</keyword>
<dbReference type="Pfam" id="PF00516">
    <property type="entry name" value="GP120"/>
    <property type="match status" value="1"/>
</dbReference>
<keyword evidence="10" id="KW-1160">Virus entry into host cell</keyword>
<evidence type="ECO:0000256" key="9">
    <source>
        <dbReference type="ARBA" id="ARBA00023180"/>
    </source>
</evidence>
<name>Q58GR3_HV1</name>
<feature type="non-terminal residue" evidence="12">
    <location>
        <position position="174"/>
    </location>
</feature>
<dbReference type="InterPro" id="IPR036377">
    <property type="entry name" value="Gp120_core_sf"/>
</dbReference>
<dbReference type="SUPFAM" id="SSF56502">
    <property type="entry name" value="gp120 core"/>
    <property type="match status" value="1"/>
</dbReference>
<keyword evidence="6" id="KW-0946">Virion</keyword>
<evidence type="ECO:0000259" key="11">
    <source>
        <dbReference type="Pfam" id="PF00516"/>
    </source>
</evidence>
<evidence type="ECO:0000256" key="7">
    <source>
        <dbReference type="ARBA" id="ARBA00023136"/>
    </source>
</evidence>
<dbReference type="EMBL" id="AY952784">
    <property type="protein sequence ID" value="AAX55821.1"/>
    <property type="molecule type" value="Genomic_DNA"/>
</dbReference>
<organism evidence="12">
    <name type="scientific">Human immunodeficiency virus type 1</name>
    <name type="common">HIV-1</name>
    <dbReference type="NCBI Taxonomy" id="11676"/>
    <lineage>
        <taxon>Viruses</taxon>
        <taxon>Riboviria</taxon>
        <taxon>Pararnavirae</taxon>
        <taxon>Artverviricota</taxon>
        <taxon>Revtraviricetes</taxon>
        <taxon>Ortervirales</taxon>
        <taxon>Retroviridae</taxon>
        <taxon>Orthoretrovirinae</taxon>
        <taxon>Lentivirus</taxon>
        <taxon>Lentivirus humimdef1</taxon>
    </lineage>
</organism>
<evidence type="ECO:0000256" key="4">
    <source>
        <dbReference type="ARBA" id="ARBA00022595"/>
    </source>
</evidence>
<keyword evidence="3" id="KW-0945">Host-virus interaction</keyword>
<dbReference type="GO" id="GO:0046718">
    <property type="term" value="P:symbiont entry into host cell"/>
    <property type="evidence" value="ECO:0007669"/>
    <property type="project" value="UniProtKB-KW"/>
</dbReference>
<reference evidence="12" key="1">
    <citation type="submission" date="2005-03" db="EMBL/GenBank/DDBJ databases">
        <title>Genetic Diversity of HIV-1 Subtypes Circulating in Northern Kenya.</title>
        <authorList>
            <person name="Khamadi S.A."/>
            <person name="Ochieng W."/>
            <person name="Lihana R.W."/>
            <person name="Kiptoo M.K."/>
            <person name="Kinyua J.G."/>
            <person name="Lagat N."/>
            <person name="Muriuki J."/>
            <person name="Mwangi J."/>
            <person name="Pelle R."/>
            <person name="Muigai A."/>
            <person name="Carter J."/>
            <person name="Yamada R."/>
            <person name="Mpoke S."/>
        </authorList>
    </citation>
    <scope>NUCLEOTIDE SEQUENCE</scope>
    <source>
        <strain evidence="12">MYDH032</strain>
    </source>
</reference>
<keyword evidence="4" id="KW-1162">Viral penetration into host cytoplasm</keyword>
<evidence type="ECO:0000256" key="6">
    <source>
        <dbReference type="ARBA" id="ARBA00022844"/>
    </source>
</evidence>
<comment type="subcellular location">
    <subcellularLocation>
        <location evidence="1">Virion membrane</location>
    </subcellularLocation>
</comment>
<keyword evidence="7" id="KW-0472">Membrane</keyword>
<sequence>DNQWYQLNYLLNGTPSRKRDNNSISKISPTMPKQSIVHLKTPVEIECIRPGNNTRRSVRIGPGQTFFATGDIIGDIRKAHCNINGSKWNETLREVSEKLREHFPNTTNHNMYAPSSGGATSIFTLHSFNCRGEFSVHYIQLIKQHIHVIMAKHTHTMYRHVLTHPLRQLSIYMG</sequence>
<dbReference type="InterPro" id="IPR000777">
    <property type="entry name" value="HIV1_Gp120"/>
</dbReference>
<proteinExistence type="predicted"/>
<keyword evidence="9" id="KW-0325">Glycoprotein</keyword>
<feature type="non-terminal residue" evidence="12">
    <location>
        <position position="1"/>
    </location>
</feature>
<organismHost>
    <name type="scientific">Homo sapiens</name>
    <name type="common">Human</name>
    <dbReference type="NCBI Taxonomy" id="9606"/>
</organismHost>
<evidence type="ECO:0000256" key="2">
    <source>
        <dbReference type="ARBA" id="ARBA00022506"/>
    </source>
</evidence>
<evidence type="ECO:0000256" key="8">
    <source>
        <dbReference type="ARBA" id="ARBA00023157"/>
    </source>
</evidence>
<dbReference type="GO" id="GO:0039663">
    <property type="term" value="P:membrane fusion involved in viral entry into host cell"/>
    <property type="evidence" value="ECO:0007669"/>
    <property type="project" value="UniProtKB-KW"/>
</dbReference>
<accession>Q58GR3</accession>
<keyword evidence="2" id="KW-1168">Fusion of virus membrane with host membrane</keyword>
<evidence type="ECO:0000256" key="5">
    <source>
        <dbReference type="ARBA" id="ARBA00022804"/>
    </source>
</evidence>
<evidence type="ECO:0000256" key="3">
    <source>
        <dbReference type="ARBA" id="ARBA00022581"/>
    </source>
</evidence>
<evidence type="ECO:0000256" key="1">
    <source>
        <dbReference type="ARBA" id="ARBA00004182"/>
    </source>
</evidence>
<keyword evidence="12" id="KW-0261">Viral envelope protein</keyword>